<organism evidence="6 7">
    <name type="scientific">Kitasatospora cinereorecta</name>
    <dbReference type="NCBI Taxonomy" id="285560"/>
    <lineage>
        <taxon>Bacteria</taxon>
        <taxon>Bacillati</taxon>
        <taxon>Actinomycetota</taxon>
        <taxon>Actinomycetes</taxon>
        <taxon>Kitasatosporales</taxon>
        <taxon>Streptomycetaceae</taxon>
        <taxon>Kitasatospora</taxon>
    </lineage>
</organism>
<dbReference type="EC" id="6.3.2.2" evidence="5"/>
<name>A0ABW0V9X0_9ACTN</name>
<dbReference type="NCBIfam" id="TIGR02050">
    <property type="entry name" value="gshA_cyan_rel"/>
    <property type="match status" value="1"/>
</dbReference>
<dbReference type="NCBIfam" id="NF010041">
    <property type="entry name" value="PRK13517.1-1"/>
    <property type="match status" value="1"/>
</dbReference>
<comment type="catalytic activity">
    <reaction evidence="4 5">
        <text>L-cysteine + L-glutamate + ATP = gamma-L-glutamyl-L-cysteine + ADP + phosphate + H(+)</text>
        <dbReference type="Rhea" id="RHEA:13285"/>
        <dbReference type="ChEBI" id="CHEBI:15378"/>
        <dbReference type="ChEBI" id="CHEBI:29985"/>
        <dbReference type="ChEBI" id="CHEBI:30616"/>
        <dbReference type="ChEBI" id="CHEBI:35235"/>
        <dbReference type="ChEBI" id="CHEBI:43474"/>
        <dbReference type="ChEBI" id="CHEBI:58173"/>
        <dbReference type="ChEBI" id="CHEBI:456216"/>
        <dbReference type="EC" id="6.3.2.2"/>
    </reaction>
</comment>
<dbReference type="Gene3D" id="3.30.590.20">
    <property type="match status" value="1"/>
</dbReference>
<dbReference type="GO" id="GO:0004357">
    <property type="term" value="F:glutamate-cysteine ligase activity"/>
    <property type="evidence" value="ECO:0007669"/>
    <property type="project" value="UniProtKB-EC"/>
</dbReference>
<keyword evidence="1 5" id="KW-0436">Ligase</keyword>
<keyword evidence="2 5" id="KW-0547">Nucleotide-binding</keyword>
<reference evidence="7" key="1">
    <citation type="journal article" date="2019" name="Int. J. Syst. Evol. Microbiol.">
        <title>The Global Catalogue of Microorganisms (GCM) 10K type strain sequencing project: providing services to taxonomists for standard genome sequencing and annotation.</title>
        <authorList>
            <consortium name="The Broad Institute Genomics Platform"/>
            <consortium name="The Broad Institute Genome Sequencing Center for Infectious Disease"/>
            <person name="Wu L."/>
            <person name="Ma J."/>
        </authorList>
    </citation>
    <scope>NUCLEOTIDE SEQUENCE [LARGE SCALE GENOMIC DNA]</scope>
    <source>
        <strain evidence="7">CGMCC 4.1622</strain>
    </source>
</reference>
<dbReference type="InterPro" id="IPR006336">
    <property type="entry name" value="GCS2"/>
</dbReference>
<evidence type="ECO:0000256" key="3">
    <source>
        <dbReference type="ARBA" id="ARBA00022840"/>
    </source>
</evidence>
<dbReference type="SUPFAM" id="SSF55931">
    <property type="entry name" value="Glutamine synthetase/guanido kinase"/>
    <property type="match status" value="1"/>
</dbReference>
<keyword evidence="7" id="KW-1185">Reference proteome</keyword>
<evidence type="ECO:0000256" key="5">
    <source>
        <dbReference type="HAMAP-Rule" id="MF_01609"/>
    </source>
</evidence>
<comment type="caution">
    <text evidence="6">The sequence shown here is derived from an EMBL/GenBank/DDBJ whole genome shotgun (WGS) entry which is preliminary data.</text>
</comment>
<dbReference type="InterPro" id="IPR014746">
    <property type="entry name" value="Gln_synth/guanido_kin_cat_dom"/>
</dbReference>
<comment type="similarity">
    <text evidence="5">Belongs to the glutamate--cysteine ligase type 2 family. YbdK subfamily.</text>
</comment>
<comment type="function">
    <text evidence="5">ATP-dependent carboxylate-amine ligase which exhibits weak glutamate--cysteine ligase activity.</text>
</comment>
<evidence type="ECO:0000256" key="2">
    <source>
        <dbReference type="ARBA" id="ARBA00022741"/>
    </source>
</evidence>
<dbReference type="InterPro" id="IPR050141">
    <property type="entry name" value="GCL_type2/YbdK_subfam"/>
</dbReference>
<sequence length="362" mass="39448">MLTIGVEEEYLLLAPVTGVPAARAGKVHALADAQAALTEGEVQRELMQAQLEVATPVCESLDEVGGHLLRMRHALAEAAEASGCRLAATGSAPFTDRLTVPITTKPRYRKLRRSAPGVADELLINGMHVHVGVPDREAGVRVLNALRPWLPVLTGLGANSPMWRGRDSGFASWRTLVFQGLPVIGLPPEFDGAKDYDQRIQDLVDTGFIGDRGQLYWHARLSERFPTVEVRAMDVQLQVDEAVLLTGLIRALAARTLDGGEPLRGYPPEYLRAASWHAARNGASGLLHDPRTGRLAPSREVAAGLLAHVDAELRANGERDRLATLLDRLHHHGNGAMRQRRTLRRHGRTALVRMIADQTVGT</sequence>
<dbReference type="EMBL" id="JBHSOC010000018">
    <property type="protein sequence ID" value="MFC5642173.1"/>
    <property type="molecule type" value="Genomic_DNA"/>
</dbReference>
<keyword evidence="3 5" id="KW-0067">ATP-binding</keyword>
<dbReference type="HAMAP" id="MF_01609">
    <property type="entry name" value="Glu_cys_ligase_2"/>
    <property type="match status" value="1"/>
</dbReference>
<dbReference type="PANTHER" id="PTHR36510:SF1">
    <property type="entry name" value="GLUTAMATE--CYSTEINE LIGASE 2-RELATED"/>
    <property type="match status" value="1"/>
</dbReference>
<gene>
    <name evidence="6" type="ORF">ACFPZF_12545</name>
</gene>
<evidence type="ECO:0000256" key="1">
    <source>
        <dbReference type="ARBA" id="ARBA00022598"/>
    </source>
</evidence>
<evidence type="ECO:0000313" key="7">
    <source>
        <dbReference type="Proteomes" id="UP001596066"/>
    </source>
</evidence>
<proteinExistence type="inferred from homology"/>
<accession>A0ABW0V9X0</accession>
<dbReference type="RefSeq" id="WP_346143787.1">
    <property type="nucleotide sequence ID" value="NZ_BAAAUA010000014.1"/>
</dbReference>
<evidence type="ECO:0000256" key="4">
    <source>
        <dbReference type="ARBA" id="ARBA00048819"/>
    </source>
</evidence>
<dbReference type="Proteomes" id="UP001596066">
    <property type="component" value="Unassembled WGS sequence"/>
</dbReference>
<dbReference type="PANTHER" id="PTHR36510">
    <property type="entry name" value="GLUTAMATE--CYSTEINE LIGASE 2-RELATED"/>
    <property type="match status" value="1"/>
</dbReference>
<protein>
    <recommendedName>
        <fullName evidence="5">Putative glutamate--cysteine ligase 2</fullName>
        <ecNumber evidence="5">6.3.2.2</ecNumber>
    </recommendedName>
    <alternativeName>
        <fullName evidence="5">Gamma-glutamylcysteine synthetase 2</fullName>
        <shortName evidence="5">GCS 2</shortName>
        <shortName evidence="5">Gamma-GCS 2</shortName>
    </alternativeName>
</protein>
<evidence type="ECO:0000313" key="6">
    <source>
        <dbReference type="EMBL" id="MFC5642173.1"/>
    </source>
</evidence>
<dbReference type="InterPro" id="IPR011793">
    <property type="entry name" value="YbdK"/>
</dbReference>
<dbReference type="Pfam" id="PF04107">
    <property type="entry name" value="GCS2"/>
    <property type="match status" value="1"/>
</dbReference>